<dbReference type="EMBL" id="MLIQ01000042">
    <property type="protein sequence ID" value="OHU47143.1"/>
    <property type="molecule type" value="Genomic_DNA"/>
</dbReference>
<comment type="caution">
    <text evidence="1">The sequence shown here is derived from an EMBL/GenBank/DDBJ whole genome shotgun (WGS) entry which is preliminary data.</text>
</comment>
<protein>
    <submittedName>
        <fullName evidence="1">Uncharacterized protein</fullName>
    </submittedName>
</protein>
<evidence type="ECO:0000313" key="2">
    <source>
        <dbReference type="Proteomes" id="UP000180043"/>
    </source>
</evidence>
<organism evidence="1 2">
    <name type="scientific">Mycobacteroides chelonae</name>
    <name type="common">Mycobacterium chelonae</name>
    <dbReference type="NCBI Taxonomy" id="1774"/>
    <lineage>
        <taxon>Bacteria</taxon>
        <taxon>Bacillati</taxon>
        <taxon>Actinomycetota</taxon>
        <taxon>Actinomycetes</taxon>
        <taxon>Mycobacteriales</taxon>
        <taxon>Mycobacteriaceae</taxon>
        <taxon>Mycobacteroides</taxon>
    </lineage>
</organism>
<gene>
    <name evidence="1" type="ORF">BKG82_26150</name>
</gene>
<name>A0A1S1LBX7_MYCCH</name>
<dbReference type="AlphaFoldDB" id="A0A1S1LBX7"/>
<sequence length="136" mass="14695">MSDDVRTPTNVNDARAALSMKRSGLAPRIVQWRHFDTRETNPAFPINVAAGNNLTIHVHSGLPSLILETGTVTVIFESRWGNGLTIQPGASARVVVPSLDTKVTLRNEGDLSLEVPSGKNRILILRDGAVQVTTTD</sequence>
<proteinExistence type="predicted"/>
<evidence type="ECO:0000313" key="1">
    <source>
        <dbReference type="EMBL" id="OHU47143.1"/>
    </source>
</evidence>
<accession>A0A1S1LBX7</accession>
<dbReference type="Proteomes" id="UP000180043">
    <property type="component" value="Unassembled WGS sequence"/>
</dbReference>
<reference evidence="1 2" key="1">
    <citation type="submission" date="2016-10" db="EMBL/GenBank/DDBJ databases">
        <title>Evaluation of Human, Veterinary and Environmental Mycobacterium chelonae Isolates by Core Genome Phylogenomic Analysis, Targeted Gene Comparison, and Anti-microbial Susceptibility Patterns: A Tale of Mistaken Identities.</title>
        <authorList>
            <person name="Fogelson S.B."/>
            <person name="Camus A.C."/>
            <person name="Lorenz W."/>
            <person name="Vasireddy R."/>
            <person name="Vasireddy S."/>
            <person name="Smith T."/>
            <person name="Brown-Elliott B.A."/>
            <person name="Wallace R.J.Jr."/>
            <person name="Hasan N.A."/>
            <person name="Reischl U."/>
            <person name="Sanchez S."/>
        </authorList>
    </citation>
    <scope>NUCLEOTIDE SEQUENCE [LARGE SCALE GENOMIC DNA]</scope>
    <source>
        <strain evidence="1 2">15515</strain>
    </source>
</reference>